<dbReference type="RefSeq" id="WP_073549798.1">
    <property type="nucleotide sequence ID" value="NZ_CAWMVK010000043.1"/>
</dbReference>
<comment type="caution">
    <text evidence="1">The sequence shown here is derived from an EMBL/GenBank/DDBJ whole genome shotgun (WGS) entry which is preliminary data.</text>
</comment>
<organism evidence="1 2">
    <name type="scientific">Chroogloeocystis siderophila 5.2 s.c.1</name>
    <dbReference type="NCBI Taxonomy" id="247279"/>
    <lineage>
        <taxon>Bacteria</taxon>
        <taxon>Bacillati</taxon>
        <taxon>Cyanobacteriota</taxon>
        <taxon>Cyanophyceae</taxon>
        <taxon>Oscillatoriophycideae</taxon>
        <taxon>Chroococcales</taxon>
        <taxon>Chroococcaceae</taxon>
        <taxon>Chroogloeocystis</taxon>
    </lineage>
</organism>
<evidence type="ECO:0000313" key="1">
    <source>
        <dbReference type="EMBL" id="OKH25882.1"/>
    </source>
</evidence>
<sequence>MKNSISSFDREKLEFLYHQPTRVQTKKADSLAPLKRVWQRFINYLNTQNELQVWQSSDRGGHTWWNAYDPITGRTTKRNSEAEMRAWIEERYYQ</sequence>
<name>A0A1U7HQL7_9CHRO</name>
<gene>
    <name evidence="1" type="ORF">NIES1031_12935</name>
</gene>
<dbReference type="Proteomes" id="UP000185984">
    <property type="component" value="Unassembled WGS sequence"/>
</dbReference>
<proteinExistence type="predicted"/>
<keyword evidence="2" id="KW-1185">Reference proteome</keyword>
<reference evidence="1 2" key="1">
    <citation type="submission" date="2016-11" db="EMBL/GenBank/DDBJ databases">
        <title>Draft Genome Sequences of Nine Cyanobacterial Strains from Diverse Habitats.</title>
        <authorList>
            <person name="Zhu T."/>
            <person name="Hou S."/>
            <person name="Lu X."/>
            <person name="Hess W.R."/>
        </authorList>
    </citation>
    <scope>NUCLEOTIDE SEQUENCE [LARGE SCALE GENOMIC DNA]</scope>
    <source>
        <strain evidence="1 2">5.2 s.c.1</strain>
    </source>
</reference>
<dbReference type="AlphaFoldDB" id="A0A1U7HQL7"/>
<protein>
    <submittedName>
        <fullName evidence="1">Uncharacterized protein</fullName>
    </submittedName>
</protein>
<dbReference type="EMBL" id="MRCC01000009">
    <property type="protein sequence ID" value="OKH25882.1"/>
    <property type="molecule type" value="Genomic_DNA"/>
</dbReference>
<accession>A0A1U7HQL7</accession>
<evidence type="ECO:0000313" key="2">
    <source>
        <dbReference type="Proteomes" id="UP000185984"/>
    </source>
</evidence>